<evidence type="ECO:0000256" key="1">
    <source>
        <dbReference type="ARBA" id="ARBA00007092"/>
    </source>
</evidence>
<dbReference type="Pfam" id="PF03372">
    <property type="entry name" value="Exo_endo_phos"/>
    <property type="match status" value="1"/>
</dbReference>
<dbReference type="OrthoDB" id="689641at2759"/>
<reference evidence="7" key="2">
    <citation type="submission" date="2015-07" db="EMBL/GenBank/DDBJ databases">
        <authorList>
            <person name="Noorani M."/>
        </authorList>
    </citation>
    <scope>NUCLEOTIDE SEQUENCE</scope>
    <source>
        <strain evidence="7">Yugu1</strain>
    </source>
</reference>
<dbReference type="STRING" id="4555.A0A368RMM5"/>
<evidence type="ECO:0000259" key="6">
    <source>
        <dbReference type="Pfam" id="PF03372"/>
    </source>
</evidence>
<dbReference type="GO" id="GO:0016787">
    <property type="term" value="F:hydrolase activity"/>
    <property type="evidence" value="ECO:0007669"/>
    <property type="project" value="UniProtKB-KW"/>
</dbReference>
<feature type="non-terminal residue" evidence="7">
    <location>
        <position position="160"/>
    </location>
</feature>
<evidence type="ECO:0000256" key="5">
    <source>
        <dbReference type="PIRSR" id="PIRSR604808-2"/>
    </source>
</evidence>
<reference evidence="7" key="1">
    <citation type="journal article" date="2012" name="Nat. Biotechnol.">
        <title>Reference genome sequence of the model plant Setaria.</title>
        <authorList>
            <person name="Bennetzen J.L."/>
            <person name="Schmutz J."/>
            <person name="Wang H."/>
            <person name="Percifield R."/>
            <person name="Hawkins J."/>
            <person name="Pontaroli A.C."/>
            <person name="Estep M."/>
            <person name="Feng L."/>
            <person name="Vaughn J.N."/>
            <person name="Grimwood J."/>
            <person name="Jenkins J."/>
            <person name="Barry K."/>
            <person name="Lindquist E."/>
            <person name="Hellsten U."/>
            <person name="Deshpande S."/>
            <person name="Wang X."/>
            <person name="Wu X."/>
            <person name="Mitros T."/>
            <person name="Triplett J."/>
            <person name="Yang X."/>
            <person name="Ye C.Y."/>
            <person name="Mauro-Herrera M."/>
            <person name="Wang L."/>
            <person name="Li P."/>
            <person name="Sharma M."/>
            <person name="Sharma R."/>
            <person name="Ronald P.C."/>
            <person name="Panaud O."/>
            <person name="Kellogg E.A."/>
            <person name="Brutnell T.P."/>
            <person name="Doust A.N."/>
            <person name="Tuskan G.A."/>
            <person name="Rokhsar D."/>
            <person name="Devos K.M."/>
        </authorList>
    </citation>
    <scope>NUCLEOTIDE SEQUENCE [LARGE SCALE GENOMIC DNA]</scope>
    <source>
        <strain evidence="7">Yugu1</strain>
    </source>
</reference>
<keyword evidence="5" id="KW-0464">Manganese</keyword>
<dbReference type="Gene3D" id="3.60.10.10">
    <property type="entry name" value="Endonuclease/exonuclease/phosphatase"/>
    <property type="match status" value="1"/>
</dbReference>
<protein>
    <recommendedName>
        <fullName evidence="6">Endonuclease/exonuclease/phosphatase domain-containing protein</fullName>
    </recommendedName>
</protein>
<name>A0A368RMM5_SETIT</name>
<dbReference type="GO" id="GO:0046872">
    <property type="term" value="F:metal ion binding"/>
    <property type="evidence" value="ECO:0007669"/>
    <property type="project" value="UniProtKB-KW"/>
</dbReference>
<comment type="cofactor">
    <cofactor evidence="5">
        <name>Mg(2+)</name>
        <dbReference type="ChEBI" id="CHEBI:18420"/>
    </cofactor>
    <cofactor evidence="5">
        <name>Mn(2+)</name>
        <dbReference type="ChEBI" id="CHEBI:29035"/>
    </cofactor>
    <text evidence="5">Probably binds two magnesium or manganese ions per subunit.</text>
</comment>
<dbReference type="EMBL" id="CM003533">
    <property type="protein sequence ID" value="RCV31456.1"/>
    <property type="molecule type" value="Genomic_DNA"/>
</dbReference>
<accession>A0A368RMM5</accession>
<comment type="similarity">
    <text evidence="1">Belongs to the DNA repair enzymes AP/ExoA family.</text>
</comment>
<dbReference type="SUPFAM" id="SSF56219">
    <property type="entry name" value="DNase I-like"/>
    <property type="match status" value="1"/>
</dbReference>
<evidence type="ECO:0000313" key="7">
    <source>
        <dbReference type="EMBL" id="RCV31456.1"/>
    </source>
</evidence>
<sequence>MNVTPMNYVIISWNVRGLGEHVKRSVVRDTLVNAHPSITCLQETKLNDLQNTPPSTFLPRNLDAYLEIDSTNTRGGVITAWDSTAFTATSSLSQRHSLTVFLRSTASNYSFAITNVYAPSNRNDSPTFLADLRSLATHIPGCWLLAGDFNLTRSTADNNN</sequence>
<gene>
    <name evidence="7" type="ORF">SETIT_6G178800v2</name>
</gene>
<evidence type="ECO:0000256" key="4">
    <source>
        <dbReference type="ARBA" id="ARBA00022842"/>
    </source>
</evidence>
<dbReference type="PANTHER" id="PTHR22748:SF19">
    <property type="entry name" value="ENDONUCLEASE_EXONUCLEASE_PHOSPHATASE DOMAIN-CONTAINING PROTEIN"/>
    <property type="match status" value="1"/>
</dbReference>
<evidence type="ECO:0000256" key="2">
    <source>
        <dbReference type="ARBA" id="ARBA00022723"/>
    </source>
</evidence>
<proteinExistence type="inferred from homology"/>
<organism evidence="7">
    <name type="scientific">Setaria italica</name>
    <name type="common">Foxtail millet</name>
    <name type="synonym">Panicum italicum</name>
    <dbReference type="NCBI Taxonomy" id="4555"/>
    <lineage>
        <taxon>Eukaryota</taxon>
        <taxon>Viridiplantae</taxon>
        <taxon>Streptophyta</taxon>
        <taxon>Embryophyta</taxon>
        <taxon>Tracheophyta</taxon>
        <taxon>Spermatophyta</taxon>
        <taxon>Magnoliopsida</taxon>
        <taxon>Liliopsida</taxon>
        <taxon>Poales</taxon>
        <taxon>Poaceae</taxon>
        <taxon>PACMAD clade</taxon>
        <taxon>Panicoideae</taxon>
        <taxon>Panicodae</taxon>
        <taxon>Paniceae</taxon>
        <taxon>Cenchrinae</taxon>
        <taxon>Setaria</taxon>
    </lineage>
</organism>
<evidence type="ECO:0000256" key="3">
    <source>
        <dbReference type="ARBA" id="ARBA00022801"/>
    </source>
</evidence>
<feature type="domain" description="Endonuclease/exonuclease/phosphatase" evidence="6">
    <location>
        <begin position="11"/>
        <end position="157"/>
    </location>
</feature>
<dbReference type="AlphaFoldDB" id="A0A368RMM5"/>
<dbReference type="GO" id="GO:0006281">
    <property type="term" value="P:DNA repair"/>
    <property type="evidence" value="ECO:0007669"/>
    <property type="project" value="InterPro"/>
</dbReference>
<feature type="binding site" evidence="5">
    <location>
        <position position="14"/>
    </location>
    <ligand>
        <name>Mg(2+)</name>
        <dbReference type="ChEBI" id="CHEBI:18420"/>
        <label>1</label>
    </ligand>
</feature>
<dbReference type="GO" id="GO:0004518">
    <property type="term" value="F:nuclease activity"/>
    <property type="evidence" value="ECO:0007669"/>
    <property type="project" value="InterPro"/>
</dbReference>
<keyword evidence="4 5" id="KW-0460">Magnesium</keyword>
<dbReference type="PANTHER" id="PTHR22748">
    <property type="entry name" value="AP ENDONUCLEASE"/>
    <property type="match status" value="1"/>
</dbReference>
<dbReference type="InterPro" id="IPR005135">
    <property type="entry name" value="Endo/exonuclease/phosphatase"/>
</dbReference>
<keyword evidence="3" id="KW-0378">Hydrolase</keyword>
<keyword evidence="2 5" id="KW-0479">Metal-binding</keyword>
<feature type="binding site" evidence="5">
    <location>
        <position position="43"/>
    </location>
    <ligand>
        <name>Mg(2+)</name>
        <dbReference type="ChEBI" id="CHEBI:18420"/>
        <label>1</label>
    </ligand>
</feature>
<dbReference type="InterPro" id="IPR004808">
    <property type="entry name" value="AP_endonuc_1"/>
</dbReference>
<dbReference type="InterPro" id="IPR036691">
    <property type="entry name" value="Endo/exonu/phosph_ase_sf"/>
</dbReference>